<evidence type="ECO:0000313" key="3">
    <source>
        <dbReference type="EMBL" id="OEG20771.1"/>
    </source>
</evidence>
<dbReference type="AlphaFoldDB" id="A0A1E5H770"/>
<dbReference type="OrthoDB" id="2180349at2"/>
<feature type="chain" id="PRO_5009178285" description="WxL domain-containing protein" evidence="1">
    <location>
        <begin position="28"/>
        <end position="252"/>
    </location>
</feature>
<proteinExistence type="predicted"/>
<evidence type="ECO:0000256" key="1">
    <source>
        <dbReference type="SAM" id="SignalP"/>
    </source>
</evidence>
<keyword evidence="4" id="KW-1185">Reference proteome</keyword>
<dbReference type="InterPro" id="IPR027994">
    <property type="entry name" value="WxL_dom"/>
</dbReference>
<accession>A0A1E5H770</accession>
<comment type="caution">
    <text evidence="3">The sequence shown here is derived from an EMBL/GenBank/DDBJ whole genome shotgun (WGS) entry which is preliminary data.</text>
</comment>
<dbReference type="RefSeq" id="WP_069662079.1">
    <property type="nucleotide sequence ID" value="NZ_JBHUJJ010000001.1"/>
</dbReference>
<evidence type="ECO:0000313" key="4">
    <source>
        <dbReference type="Proteomes" id="UP000095094"/>
    </source>
</evidence>
<keyword evidence="1" id="KW-0732">Signal</keyword>
<protein>
    <recommendedName>
        <fullName evidence="2">WxL domain-containing protein</fullName>
    </recommendedName>
</protein>
<dbReference type="Pfam" id="PF13731">
    <property type="entry name" value="WxL"/>
    <property type="match status" value="1"/>
</dbReference>
<feature type="domain" description="WxL" evidence="2">
    <location>
        <begin position="28"/>
        <end position="251"/>
    </location>
</feature>
<name>A0A1E5H770_9ENTE</name>
<sequence>MKKCRSIQACTCALLFSAGVLPLAAQAQENSYDTEGVITYEQGNKPPIVTPPGTEGPEIKEPDVNPEVSPLMIIAATPIDFGQQENTTTAQTYYAKDFETTAKTGNDDKLTMENFVKFRDIRATDSREYKIYVQMTKQFTKDTSILKGAELNYSNLRLLTTSSNQDNMPALEDRTLASTIKLTPGVDGTSAGDPQLVYENNSVEKGFGIYDITFGEYGNNSKDSVKLNVPANLPILKGQYVSEMTWSITDTF</sequence>
<feature type="signal peptide" evidence="1">
    <location>
        <begin position="1"/>
        <end position="27"/>
    </location>
</feature>
<dbReference type="EMBL" id="MIJY01000001">
    <property type="protein sequence ID" value="OEG20771.1"/>
    <property type="molecule type" value="Genomic_DNA"/>
</dbReference>
<dbReference type="Proteomes" id="UP000095094">
    <property type="component" value="Unassembled WGS sequence"/>
</dbReference>
<evidence type="ECO:0000259" key="2">
    <source>
        <dbReference type="Pfam" id="PF13731"/>
    </source>
</evidence>
<reference evidence="4" key="1">
    <citation type="submission" date="2016-09" db="EMBL/GenBank/DDBJ databases">
        <authorList>
            <person name="Gulvik C.A."/>
        </authorList>
    </citation>
    <scope>NUCLEOTIDE SEQUENCE [LARGE SCALE GENOMIC DNA]</scope>
    <source>
        <strain evidence="4">LMG 8895</strain>
    </source>
</reference>
<organism evidence="3 4">
    <name type="scientific">Enterococcus termitis</name>
    <dbReference type="NCBI Taxonomy" id="332950"/>
    <lineage>
        <taxon>Bacteria</taxon>
        <taxon>Bacillati</taxon>
        <taxon>Bacillota</taxon>
        <taxon>Bacilli</taxon>
        <taxon>Lactobacillales</taxon>
        <taxon>Enterococcaceae</taxon>
        <taxon>Enterococcus</taxon>
    </lineage>
</organism>
<gene>
    <name evidence="3" type="ORF">BCR25_02875</name>
</gene>